<protein>
    <submittedName>
        <fullName evidence="2">Uncharacterized protein</fullName>
    </submittedName>
</protein>
<feature type="region of interest" description="Disordered" evidence="1">
    <location>
        <begin position="213"/>
        <end position="267"/>
    </location>
</feature>
<accession>A0AA36D481</accession>
<dbReference type="EMBL" id="CATQJA010002662">
    <property type="protein sequence ID" value="CAJ0580783.1"/>
    <property type="molecule type" value="Genomic_DNA"/>
</dbReference>
<evidence type="ECO:0000313" key="2">
    <source>
        <dbReference type="EMBL" id="CAJ0580783.1"/>
    </source>
</evidence>
<evidence type="ECO:0000313" key="3">
    <source>
        <dbReference type="Proteomes" id="UP001177023"/>
    </source>
</evidence>
<keyword evidence="3" id="KW-1185">Reference proteome</keyword>
<feature type="compositionally biased region" description="Acidic residues" evidence="1">
    <location>
        <begin position="220"/>
        <end position="230"/>
    </location>
</feature>
<evidence type="ECO:0000256" key="1">
    <source>
        <dbReference type="SAM" id="MobiDB-lite"/>
    </source>
</evidence>
<sequence length="267" mass="29792">MPKPGKSGAKHGLDEKAMDEALELDLAADRRHFAASVFEPSRRPDTPPPSHMRFCVSTSCRHHRTRFDSFSTIDSVEGPGDAWKRQLGECSGSGSHLRSGNVVCVSEAHGETVEETDHESAVEAVKKEPEQSTEKASRKRMADPEEVAASPPSLGERLKAFFECCRKPSKDMSNETKEELKHSVENLVLGLSDLEEKVSRIRIWEDGRKMTTVYNADPNADSDEDEEPEFGDVCYEPVWESEEDAENRPEMAFDYGNGLPPNHSARE</sequence>
<dbReference type="Proteomes" id="UP001177023">
    <property type="component" value="Unassembled WGS sequence"/>
</dbReference>
<reference evidence="2" key="1">
    <citation type="submission" date="2023-06" db="EMBL/GenBank/DDBJ databases">
        <authorList>
            <person name="Delattre M."/>
        </authorList>
    </citation>
    <scope>NUCLEOTIDE SEQUENCE</scope>
    <source>
        <strain evidence="2">AF72</strain>
    </source>
</reference>
<feature type="non-terminal residue" evidence="2">
    <location>
        <position position="1"/>
    </location>
</feature>
<dbReference type="AlphaFoldDB" id="A0AA36D481"/>
<gene>
    <name evidence="2" type="ORF">MSPICULIGERA_LOCUS18966</name>
</gene>
<comment type="caution">
    <text evidence="2">The sequence shown here is derived from an EMBL/GenBank/DDBJ whole genome shotgun (WGS) entry which is preliminary data.</text>
</comment>
<proteinExistence type="predicted"/>
<name>A0AA36D481_9BILA</name>
<feature type="compositionally biased region" description="Basic and acidic residues" evidence="1">
    <location>
        <begin position="118"/>
        <end position="143"/>
    </location>
</feature>
<organism evidence="2 3">
    <name type="scientific">Mesorhabditis spiculigera</name>
    <dbReference type="NCBI Taxonomy" id="96644"/>
    <lineage>
        <taxon>Eukaryota</taxon>
        <taxon>Metazoa</taxon>
        <taxon>Ecdysozoa</taxon>
        <taxon>Nematoda</taxon>
        <taxon>Chromadorea</taxon>
        <taxon>Rhabditida</taxon>
        <taxon>Rhabditina</taxon>
        <taxon>Rhabditomorpha</taxon>
        <taxon>Rhabditoidea</taxon>
        <taxon>Rhabditidae</taxon>
        <taxon>Mesorhabditinae</taxon>
        <taxon>Mesorhabditis</taxon>
    </lineage>
</organism>
<feature type="region of interest" description="Disordered" evidence="1">
    <location>
        <begin position="111"/>
        <end position="153"/>
    </location>
</feature>